<dbReference type="Proteomes" id="UP000828251">
    <property type="component" value="Unassembled WGS sequence"/>
</dbReference>
<dbReference type="EMBL" id="JAIQCV010000007">
    <property type="protein sequence ID" value="KAH1081639.1"/>
    <property type="molecule type" value="Genomic_DNA"/>
</dbReference>
<dbReference type="AlphaFoldDB" id="A0A9D4A2D9"/>
<keyword evidence="2" id="KW-1185">Reference proteome</keyword>
<gene>
    <name evidence="1" type="ORF">J1N35_021400</name>
</gene>
<protein>
    <submittedName>
        <fullName evidence="1">Uncharacterized protein</fullName>
    </submittedName>
</protein>
<comment type="caution">
    <text evidence="1">The sequence shown here is derived from an EMBL/GenBank/DDBJ whole genome shotgun (WGS) entry which is preliminary data.</text>
</comment>
<proteinExistence type="predicted"/>
<evidence type="ECO:0000313" key="2">
    <source>
        <dbReference type="Proteomes" id="UP000828251"/>
    </source>
</evidence>
<organism evidence="1 2">
    <name type="scientific">Gossypium stocksii</name>
    <dbReference type="NCBI Taxonomy" id="47602"/>
    <lineage>
        <taxon>Eukaryota</taxon>
        <taxon>Viridiplantae</taxon>
        <taxon>Streptophyta</taxon>
        <taxon>Embryophyta</taxon>
        <taxon>Tracheophyta</taxon>
        <taxon>Spermatophyta</taxon>
        <taxon>Magnoliopsida</taxon>
        <taxon>eudicotyledons</taxon>
        <taxon>Gunneridae</taxon>
        <taxon>Pentapetalae</taxon>
        <taxon>rosids</taxon>
        <taxon>malvids</taxon>
        <taxon>Malvales</taxon>
        <taxon>Malvaceae</taxon>
        <taxon>Malvoideae</taxon>
        <taxon>Gossypium</taxon>
    </lineage>
</organism>
<accession>A0A9D4A2D9</accession>
<dbReference type="OrthoDB" id="10453394at2759"/>
<evidence type="ECO:0000313" key="1">
    <source>
        <dbReference type="EMBL" id="KAH1081639.1"/>
    </source>
</evidence>
<reference evidence="1 2" key="1">
    <citation type="journal article" date="2021" name="Plant Biotechnol. J.">
        <title>Multi-omics assisted identification of the key and species-specific regulatory components of drought-tolerant mechanisms in Gossypium stocksii.</title>
        <authorList>
            <person name="Yu D."/>
            <person name="Ke L."/>
            <person name="Zhang D."/>
            <person name="Wu Y."/>
            <person name="Sun Y."/>
            <person name="Mei J."/>
            <person name="Sun J."/>
            <person name="Sun Y."/>
        </authorList>
    </citation>
    <scope>NUCLEOTIDE SEQUENCE [LARGE SCALE GENOMIC DNA]</scope>
    <source>
        <strain evidence="2">cv. E1</strain>
        <tissue evidence="1">Leaf</tissue>
    </source>
</reference>
<sequence>MLHLRQSAYGKELSQEILFSSIQGDDESKEASIKLSSIMKGVEAKRAKRYQKKLAECFLCYGLHKLRDCPE</sequence>
<name>A0A9D4A2D9_9ROSI</name>